<dbReference type="Proteomes" id="UP000481043">
    <property type="component" value="Unassembled WGS sequence"/>
</dbReference>
<dbReference type="Pfam" id="PF21835">
    <property type="entry name" value="YIEGIA_cap"/>
    <property type="match status" value="1"/>
</dbReference>
<keyword evidence="2" id="KW-1185">Reference proteome</keyword>
<sequence>MNLEKFILAIITTNPKKAAGGTAIFLCDTVAEMDEFAKNVEAITDGIAHKLSDEVYIVVKH</sequence>
<comment type="caution">
    <text evidence="1">The sequence shown here is derived from an EMBL/GenBank/DDBJ whole genome shotgun (WGS) entry which is preliminary data.</text>
</comment>
<protein>
    <submittedName>
        <fullName evidence="1">Uncharacterized protein</fullName>
    </submittedName>
</protein>
<evidence type="ECO:0000313" key="1">
    <source>
        <dbReference type="EMBL" id="NEY71242.1"/>
    </source>
</evidence>
<dbReference type="EMBL" id="JAAIWM010000002">
    <property type="protein sequence ID" value="NEY71242.1"/>
    <property type="molecule type" value="Genomic_DNA"/>
</dbReference>
<name>A0A6M0Q4R9_9BACI</name>
<organism evidence="1 2">
    <name type="scientific">Bacillus mesophilus</name>
    <dbReference type="NCBI Taxonomy" id="1808955"/>
    <lineage>
        <taxon>Bacteria</taxon>
        <taxon>Bacillati</taxon>
        <taxon>Bacillota</taxon>
        <taxon>Bacilli</taxon>
        <taxon>Bacillales</taxon>
        <taxon>Bacillaceae</taxon>
        <taxon>Bacillus</taxon>
    </lineage>
</organism>
<dbReference type="AlphaFoldDB" id="A0A6M0Q4R9"/>
<reference evidence="1 2" key="1">
    <citation type="submission" date="2020-02" db="EMBL/GenBank/DDBJ databases">
        <title>Bacillus aquiflavi sp. nov., isolated from yellow water of strong flavor Chinese baijiu in Yibin region of China.</title>
        <authorList>
            <person name="Xie J."/>
        </authorList>
    </citation>
    <scope>NUCLEOTIDE SEQUENCE [LARGE SCALE GENOMIC DNA]</scope>
    <source>
        <strain evidence="1 2">SA4</strain>
    </source>
</reference>
<proteinExistence type="predicted"/>
<gene>
    <name evidence="1" type="ORF">G4D63_05750</name>
</gene>
<accession>A0A6M0Q4R9</accession>
<dbReference type="InterPro" id="IPR054055">
    <property type="entry name" value="YpzH"/>
</dbReference>
<evidence type="ECO:0000313" key="2">
    <source>
        <dbReference type="Proteomes" id="UP000481043"/>
    </source>
</evidence>
<dbReference type="RefSeq" id="WP_163178693.1">
    <property type="nucleotide sequence ID" value="NZ_JAAIWM010000002.1"/>
</dbReference>